<comment type="pathway">
    <text evidence="1">Cofactor biosynthesis; adenosylcobalamin biosynthesis.</text>
</comment>
<evidence type="ECO:0000256" key="1">
    <source>
        <dbReference type="ARBA" id="ARBA00004953"/>
    </source>
</evidence>
<evidence type="ECO:0000313" key="5">
    <source>
        <dbReference type="Proteomes" id="UP000067738"/>
    </source>
</evidence>
<dbReference type="PANTHER" id="PTHR36925">
    <property type="entry name" value="COBALT-PRECORRIN-6A REDUCTASE"/>
    <property type="match status" value="1"/>
</dbReference>
<dbReference type="RefSeq" id="WP_058740343.1">
    <property type="nucleotide sequence ID" value="NZ_CP011266.1"/>
</dbReference>
<dbReference type="OrthoDB" id="6027at2157"/>
<dbReference type="GO" id="GO:0016994">
    <property type="term" value="F:precorrin-6A reductase activity"/>
    <property type="evidence" value="ECO:0007669"/>
    <property type="project" value="InterPro"/>
</dbReference>
<dbReference type="PANTHER" id="PTHR36925:SF1">
    <property type="entry name" value="COBALT-PRECORRIN-6A REDUCTASE"/>
    <property type="match status" value="1"/>
</dbReference>
<reference evidence="4 5" key="1">
    <citation type="submission" date="2015-04" db="EMBL/GenBank/DDBJ databases">
        <title>The complete genome sequence of the rumen methanogen Methanobrevibacter millerae SM9.</title>
        <authorList>
            <person name="Leahy S.C."/>
            <person name="Kelly W.J."/>
            <person name="Pacheco D.M."/>
            <person name="Li D."/>
            <person name="Altermann E."/>
            <person name="Attwood G.T."/>
        </authorList>
    </citation>
    <scope>NUCLEOTIDE SEQUENCE [LARGE SCALE GENOMIC DNA]</scope>
    <source>
        <strain evidence="4 5">SM9</strain>
    </source>
</reference>
<keyword evidence="2" id="KW-0169">Cobalamin biosynthesis</keyword>
<dbReference type="UniPathway" id="UPA00148"/>
<sequence>MKDLNIFILGGTKDSTEIIKHLKNNYNTHILTTTTTEYGSKLAAEAGSDDTISRPLLKDEIIKIINNSDFDLLIDATHPFAEHITKTSVSVSKICNISYIRFERPSLNFDNIDTSHIIYAKSFENAGQIISEEIPEGNILHFAGANTMEDVLKNVSTERFYPRILKVPKSIEKCEKLGIKEDHIIAMEGAASLKENMDLIEKHNASVMITKESGEIGGVIEKIDAANKKDISLIMIKRPFIKELNKKDIVSNLEELDEKIEKIIKSAETEI</sequence>
<accession>A0A0U3EDB3</accession>
<dbReference type="InterPro" id="IPR003723">
    <property type="entry name" value="Precorrin-6x_reduct"/>
</dbReference>
<dbReference type="Pfam" id="PF02571">
    <property type="entry name" value="CbiJ"/>
    <property type="match status" value="1"/>
</dbReference>
<keyword evidence="5" id="KW-1185">Reference proteome</keyword>
<gene>
    <name evidence="4" type="primary">cbiJ</name>
    <name evidence="4" type="ORF">sm9_1851</name>
</gene>
<evidence type="ECO:0000313" key="4">
    <source>
        <dbReference type="EMBL" id="ALT69617.1"/>
    </source>
</evidence>
<dbReference type="KEGG" id="mmil:sm9_1851"/>
<evidence type="ECO:0000256" key="3">
    <source>
        <dbReference type="ARBA" id="ARBA00023002"/>
    </source>
</evidence>
<protein>
    <submittedName>
        <fullName evidence="4">Precorrin-6x reductase CbiJ</fullName>
    </submittedName>
</protein>
<proteinExistence type="predicted"/>
<evidence type="ECO:0000256" key="2">
    <source>
        <dbReference type="ARBA" id="ARBA00022573"/>
    </source>
</evidence>
<dbReference type="PROSITE" id="PS51014">
    <property type="entry name" value="COBK_CBIJ"/>
    <property type="match status" value="1"/>
</dbReference>
<name>A0A0U3EDB3_9EURY</name>
<keyword evidence="3" id="KW-0560">Oxidoreductase</keyword>
<dbReference type="EMBL" id="CP011266">
    <property type="protein sequence ID" value="ALT69617.1"/>
    <property type="molecule type" value="Genomic_DNA"/>
</dbReference>
<dbReference type="NCBIfam" id="TIGR00715">
    <property type="entry name" value="precor6x_red"/>
    <property type="match status" value="1"/>
</dbReference>
<organism evidence="4 5">
    <name type="scientific">Methanobrevibacter millerae</name>
    <dbReference type="NCBI Taxonomy" id="230361"/>
    <lineage>
        <taxon>Archaea</taxon>
        <taxon>Methanobacteriati</taxon>
        <taxon>Methanobacteriota</taxon>
        <taxon>Methanomada group</taxon>
        <taxon>Methanobacteria</taxon>
        <taxon>Methanobacteriales</taxon>
        <taxon>Methanobacteriaceae</taxon>
        <taxon>Methanobrevibacter</taxon>
    </lineage>
</organism>
<dbReference type="Proteomes" id="UP000067738">
    <property type="component" value="Chromosome"/>
</dbReference>
<dbReference type="AlphaFoldDB" id="A0A0U3EDB3"/>
<dbReference type="GO" id="GO:0009236">
    <property type="term" value="P:cobalamin biosynthetic process"/>
    <property type="evidence" value="ECO:0007669"/>
    <property type="project" value="UniProtKB-UniPathway"/>
</dbReference>
<dbReference type="GeneID" id="26736797"/>